<feature type="transmembrane region" description="Helical" evidence="7">
    <location>
        <begin position="417"/>
        <end position="433"/>
    </location>
</feature>
<accession>A0ABU3BHB2</accession>
<proteinExistence type="inferred from homology"/>
<dbReference type="InterPro" id="IPR045018">
    <property type="entry name" value="Azg-like"/>
</dbReference>
<feature type="transmembrane region" description="Helical" evidence="7">
    <location>
        <begin position="246"/>
        <end position="268"/>
    </location>
</feature>
<evidence type="ECO:0000256" key="3">
    <source>
        <dbReference type="ARBA" id="ARBA00022448"/>
    </source>
</evidence>
<evidence type="ECO:0000256" key="2">
    <source>
        <dbReference type="ARBA" id="ARBA00005697"/>
    </source>
</evidence>
<protein>
    <submittedName>
        <fullName evidence="8">NCS2 family permease</fullName>
    </submittedName>
</protein>
<evidence type="ECO:0000313" key="8">
    <source>
        <dbReference type="EMBL" id="MDT0621560.1"/>
    </source>
</evidence>
<feature type="transmembrane region" description="Helical" evidence="7">
    <location>
        <begin position="218"/>
        <end position="234"/>
    </location>
</feature>
<comment type="caution">
    <text evidence="8">The sequence shown here is derived from an EMBL/GenBank/DDBJ whole genome shotgun (WGS) entry which is preliminary data.</text>
</comment>
<comment type="subcellular location">
    <subcellularLocation>
        <location evidence="1">Endomembrane system</location>
        <topology evidence="1">Multi-pass membrane protein</topology>
    </subcellularLocation>
</comment>
<dbReference type="RefSeq" id="WP_311387615.1">
    <property type="nucleotide sequence ID" value="NZ_JAVRHU010000002.1"/>
</dbReference>
<evidence type="ECO:0000256" key="1">
    <source>
        <dbReference type="ARBA" id="ARBA00004127"/>
    </source>
</evidence>
<evidence type="ECO:0000256" key="4">
    <source>
        <dbReference type="ARBA" id="ARBA00022692"/>
    </source>
</evidence>
<dbReference type="Proteomes" id="UP001250662">
    <property type="component" value="Unassembled WGS sequence"/>
</dbReference>
<dbReference type="EMBL" id="JAVRHU010000002">
    <property type="protein sequence ID" value="MDT0621560.1"/>
    <property type="molecule type" value="Genomic_DNA"/>
</dbReference>
<dbReference type="Pfam" id="PF00860">
    <property type="entry name" value="Xan_ur_permease"/>
    <property type="match status" value="1"/>
</dbReference>
<feature type="transmembrane region" description="Helical" evidence="7">
    <location>
        <begin position="93"/>
        <end position="112"/>
    </location>
</feature>
<keyword evidence="9" id="KW-1185">Reference proteome</keyword>
<evidence type="ECO:0000256" key="6">
    <source>
        <dbReference type="ARBA" id="ARBA00023136"/>
    </source>
</evidence>
<dbReference type="PANTHER" id="PTHR43337:SF1">
    <property type="entry name" value="XANTHINE_URACIL PERMEASE C887.17-RELATED"/>
    <property type="match status" value="1"/>
</dbReference>
<keyword evidence="5 7" id="KW-1133">Transmembrane helix</keyword>
<organism evidence="8 9">
    <name type="scientific">Croceitalea vernalis</name>
    <dbReference type="NCBI Taxonomy" id="3075599"/>
    <lineage>
        <taxon>Bacteria</taxon>
        <taxon>Pseudomonadati</taxon>
        <taxon>Bacteroidota</taxon>
        <taxon>Flavobacteriia</taxon>
        <taxon>Flavobacteriales</taxon>
        <taxon>Flavobacteriaceae</taxon>
        <taxon>Croceitalea</taxon>
    </lineage>
</organism>
<feature type="transmembrane region" description="Helical" evidence="7">
    <location>
        <begin position="38"/>
        <end position="60"/>
    </location>
</feature>
<sequence length="434" mass="46834">MKTKNKLIRTEILAGLSSFLATFYIVIVNPAILSDTGMPFSAAVTSTVLVCAFGSVLMGVYAKNPFVIAPGMGLNAFFTYTAVLGLGLSYETALGAVFWSGILFLILSILKIRDKIVQSIPHSLRYAIAAGIGLFICFIGFQNAGFIIDDSATLVGMASLKNPICLTFLIGLGLTAVLIARKVTGAMILGILFTTIIAWPIGRWWGETAVMSSELPTLVNYSGIFSMPDFSTFLKVNLVDSLQFSFLPIIFVFAFTDLFDSLSTMVGLSEASDYKDAEGNPKNLKKSLLVDALTTIFSGLVGTSSGTTYIESAVGIREGGKTGLTAITAGLLFLPFLFFSPLLSIVPSIASSIALVLVGYFMMKPLTKIDWSLPDEAIPVFFTMILMPLTYSITTGIIFGFLSYTLLKFFVGKKSEINPVLLIINAFSLLFLWL</sequence>
<feature type="transmembrane region" description="Helical" evidence="7">
    <location>
        <begin position="288"/>
        <end position="310"/>
    </location>
</feature>
<feature type="transmembrane region" description="Helical" evidence="7">
    <location>
        <begin position="186"/>
        <end position="206"/>
    </location>
</feature>
<keyword evidence="3" id="KW-0813">Transport</keyword>
<evidence type="ECO:0000313" key="9">
    <source>
        <dbReference type="Proteomes" id="UP001250662"/>
    </source>
</evidence>
<dbReference type="InterPro" id="IPR006043">
    <property type="entry name" value="NCS2"/>
</dbReference>
<evidence type="ECO:0000256" key="7">
    <source>
        <dbReference type="SAM" id="Phobius"/>
    </source>
</evidence>
<feature type="transmembrane region" description="Helical" evidence="7">
    <location>
        <begin position="345"/>
        <end position="363"/>
    </location>
</feature>
<gene>
    <name evidence="8" type="ORF">RM520_07980</name>
</gene>
<name>A0ABU3BHB2_9FLAO</name>
<feature type="transmembrane region" description="Helical" evidence="7">
    <location>
        <begin position="67"/>
        <end position="87"/>
    </location>
</feature>
<dbReference type="PANTHER" id="PTHR43337">
    <property type="entry name" value="XANTHINE/URACIL PERMEASE C887.17-RELATED"/>
    <property type="match status" value="1"/>
</dbReference>
<feature type="transmembrane region" description="Helical" evidence="7">
    <location>
        <begin position="384"/>
        <end position="405"/>
    </location>
</feature>
<reference evidence="8 9" key="1">
    <citation type="submission" date="2023-09" db="EMBL/GenBank/DDBJ databases">
        <authorList>
            <person name="Rey-Velasco X."/>
        </authorList>
    </citation>
    <scope>NUCLEOTIDE SEQUENCE [LARGE SCALE GENOMIC DNA]</scope>
    <source>
        <strain evidence="8 9">P007</strain>
    </source>
</reference>
<keyword evidence="6 7" id="KW-0472">Membrane</keyword>
<evidence type="ECO:0000256" key="5">
    <source>
        <dbReference type="ARBA" id="ARBA00022989"/>
    </source>
</evidence>
<feature type="transmembrane region" description="Helical" evidence="7">
    <location>
        <begin position="160"/>
        <end position="179"/>
    </location>
</feature>
<keyword evidence="4 7" id="KW-0812">Transmembrane</keyword>
<comment type="similarity">
    <text evidence="2">Belongs to the nucleobase:cation symporter-2 (NCS2) (TC 2.A.40) family. Azg-like subfamily.</text>
</comment>
<feature type="transmembrane region" description="Helical" evidence="7">
    <location>
        <begin position="12"/>
        <end position="32"/>
    </location>
</feature>
<feature type="transmembrane region" description="Helical" evidence="7">
    <location>
        <begin position="124"/>
        <end position="148"/>
    </location>
</feature>